<feature type="binding site" evidence="9">
    <location>
        <position position="276"/>
    </location>
    <ligand>
        <name>Zn(2+)</name>
        <dbReference type="ChEBI" id="CHEBI:29105"/>
        <note>catalytic</note>
    </ligand>
</feature>
<feature type="binding site" evidence="9">
    <location>
        <position position="263"/>
    </location>
    <ligand>
        <name>Zn(2+)</name>
        <dbReference type="ChEBI" id="CHEBI:29105"/>
        <note>catalytic</note>
    </ligand>
</feature>
<dbReference type="InterPro" id="IPR000926">
    <property type="entry name" value="RibA"/>
</dbReference>
<feature type="binding site" evidence="9">
    <location>
        <position position="274"/>
    </location>
    <ligand>
        <name>Zn(2+)</name>
        <dbReference type="ChEBI" id="CHEBI:29105"/>
        <note>catalytic</note>
    </ligand>
</feature>
<evidence type="ECO:0000256" key="4">
    <source>
        <dbReference type="ARBA" id="ARBA00022741"/>
    </source>
</evidence>
<dbReference type="EMBL" id="UGRI01000001">
    <property type="protein sequence ID" value="SUA20828.1"/>
    <property type="molecule type" value="Genomic_DNA"/>
</dbReference>
<keyword evidence="3 9" id="KW-0479">Metal-binding</keyword>
<keyword evidence="2 9" id="KW-0686">Riboflavin biosynthesis</keyword>
<evidence type="ECO:0000256" key="2">
    <source>
        <dbReference type="ARBA" id="ARBA00022619"/>
    </source>
</evidence>
<keyword evidence="4 9" id="KW-0547">Nucleotide-binding</keyword>
<evidence type="ECO:0000256" key="8">
    <source>
        <dbReference type="ARBA" id="ARBA00049295"/>
    </source>
</evidence>
<dbReference type="InterPro" id="IPR036144">
    <property type="entry name" value="RibA-like_sf"/>
</dbReference>
<dbReference type="GO" id="GO:0008270">
    <property type="term" value="F:zinc ion binding"/>
    <property type="evidence" value="ECO:0007669"/>
    <property type="project" value="UniProtKB-UniRule"/>
</dbReference>
<evidence type="ECO:0000259" key="10">
    <source>
        <dbReference type="Pfam" id="PF00925"/>
    </source>
</evidence>
<dbReference type="AlphaFoldDB" id="A0A378VX53"/>
<organism evidence="11">
    <name type="scientific">Neisseria gonorrhoeae</name>
    <dbReference type="NCBI Taxonomy" id="485"/>
    <lineage>
        <taxon>Bacteria</taxon>
        <taxon>Pseudomonadati</taxon>
        <taxon>Pseudomonadota</taxon>
        <taxon>Betaproteobacteria</taxon>
        <taxon>Neisseriales</taxon>
        <taxon>Neisseriaceae</taxon>
        <taxon>Neisseria</taxon>
    </lineage>
</organism>
<dbReference type="GO" id="GO:0003935">
    <property type="term" value="F:GTP cyclohydrolase II activity"/>
    <property type="evidence" value="ECO:0007669"/>
    <property type="project" value="UniProtKB-UniRule"/>
</dbReference>
<comment type="function">
    <text evidence="9">Catalyzes the conversion of GTP to 2,5-diamino-6-ribosylamino-4(3H)-pyrimidinone 5'-phosphate (DARP), formate and pyrophosphate.</text>
</comment>
<evidence type="ECO:0000256" key="5">
    <source>
        <dbReference type="ARBA" id="ARBA00022801"/>
    </source>
</evidence>
<feature type="binding site" evidence="9">
    <location>
        <position position="363"/>
    </location>
    <ligand>
        <name>GTP</name>
        <dbReference type="ChEBI" id="CHEBI:37565"/>
    </ligand>
</feature>
<dbReference type="EC" id="3.5.4.25" evidence="9"/>
<comment type="catalytic activity">
    <reaction evidence="8 9">
        <text>GTP + 4 H2O = 2,5-diamino-6-hydroxy-4-(5-phosphoribosylamino)-pyrimidine + formate + 2 phosphate + 3 H(+)</text>
        <dbReference type="Rhea" id="RHEA:23704"/>
        <dbReference type="ChEBI" id="CHEBI:15377"/>
        <dbReference type="ChEBI" id="CHEBI:15378"/>
        <dbReference type="ChEBI" id="CHEBI:15740"/>
        <dbReference type="ChEBI" id="CHEBI:37565"/>
        <dbReference type="ChEBI" id="CHEBI:43474"/>
        <dbReference type="ChEBI" id="CHEBI:58614"/>
        <dbReference type="EC" id="3.5.4.25"/>
    </reaction>
</comment>
<dbReference type="GO" id="GO:0005829">
    <property type="term" value="C:cytosol"/>
    <property type="evidence" value="ECO:0007669"/>
    <property type="project" value="TreeGrafter"/>
</dbReference>
<evidence type="ECO:0000313" key="11">
    <source>
        <dbReference type="EMBL" id="SUA20828.1"/>
    </source>
</evidence>
<evidence type="ECO:0000256" key="9">
    <source>
        <dbReference type="HAMAP-Rule" id="MF_00179"/>
    </source>
</evidence>
<dbReference type="PANTHER" id="PTHR21327:SF18">
    <property type="entry name" value="3,4-DIHYDROXY-2-BUTANONE 4-PHOSPHATE SYNTHASE"/>
    <property type="match status" value="1"/>
</dbReference>
<dbReference type="NCBIfam" id="TIGR00505">
    <property type="entry name" value="ribA"/>
    <property type="match status" value="1"/>
</dbReference>
<evidence type="ECO:0000256" key="3">
    <source>
        <dbReference type="ARBA" id="ARBA00022723"/>
    </source>
</evidence>
<dbReference type="FunFam" id="3.40.50.10990:FF:000002">
    <property type="entry name" value="GTP cyclohydrolase-2"/>
    <property type="match status" value="1"/>
</dbReference>
<name>A0A378VX53_NEIGO</name>
<dbReference type="PANTHER" id="PTHR21327">
    <property type="entry name" value="GTP CYCLOHYDROLASE II-RELATED"/>
    <property type="match status" value="1"/>
</dbReference>
<feature type="binding site" evidence="9">
    <location>
        <begin position="301"/>
        <end position="303"/>
    </location>
    <ligand>
        <name>GTP</name>
        <dbReference type="ChEBI" id="CHEBI:37565"/>
    </ligand>
</feature>
<feature type="binding site" evidence="9">
    <location>
        <begin position="258"/>
        <end position="262"/>
    </location>
    <ligand>
        <name>GTP</name>
        <dbReference type="ChEBI" id="CHEBI:37565"/>
    </ligand>
</feature>
<dbReference type="InterPro" id="IPR032677">
    <property type="entry name" value="GTP_cyclohydro_II"/>
</dbReference>
<dbReference type="NCBIfam" id="NF001591">
    <property type="entry name" value="PRK00393.1"/>
    <property type="match status" value="1"/>
</dbReference>
<gene>
    <name evidence="9 11" type="primary">ribA</name>
    <name evidence="11" type="ORF">NCTC11421_00932</name>
</gene>
<dbReference type="UniPathway" id="UPA00275">
    <property type="reaction ID" value="UER00400"/>
</dbReference>
<dbReference type="HAMAP" id="MF_00179">
    <property type="entry name" value="RibA"/>
    <property type="match status" value="1"/>
</dbReference>
<dbReference type="Gene3D" id="3.40.50.10990">
    <property type="entry name" value="GTP cyclohydrolase II"/>
    <property type="match status" value="1"/>
</dbReference>
<protein>
    <recommendedName>
        <fullName evidence="9">GTP cyclohydrolase-2</fullName>
        <ecNumber evidence="9">3.5.4.25</ecNumber>
    </recommendedName>
    <alternativeName>
        <fullName evidence="9">GTP cyclohydrolase II</fullName>
    </alternativeName>
</protein>
<evidence type="ECO:0000256" key="6">
    <source>
        <dbReference type="ARBA" id="ARBA00022833"/>
    </source>
</evidence>
<evidence type="ECO:0000256" key="7">
    <source>
        <dbReference type="ARBA" id="ARBA00023134"/>
    </source>
</evidence>
<feature type="active site" description="Proton acceptor" evidence="9">
    <location>
        <position position="335"/>
    </location>
</feature>
<feature type="binding site" evidence="9">
    <location>
        <position position="358"/>
    </location>
    <ligand>
        <name>GTP</name>
        <dbReference type="ChEBI" id="CHEBI:37565"/>
    </ligand>
</feature>
<feature type="active site" description="Nucleophile" evidence="9">
    <location>
        <position position="337"/>
    </location>
</feature>
<dbReference type="CDD" id="cd00641">
    <property type="entry name" value="GTP_cyclohydro2"/>
    <property type="match status" value="1"/>
</dbReference>
<keyword evidence="7 9" id="KW-0342">GTP-binding</keyword>
<comment type="cofactor">
    <cofactor evidence="9">
        <name>Zn(2+)</name>
        <dbReference type="ChEBI" id="CHEBI:29105"/>
    </cofactor>
    <text evidence="9">Binds 1 zinc ion per subunit.</text>
</comment>
<proteinExistence type="inferred from homology"/>
<dbReference type="Pfam" id="PF00925">
    <property type="entry name" value="GTP_cyclohydro2"/>
    <property type="match status" value="1"/>
</dbReference>
<accession>A0A378VX53</accession>
<reference evidence="11" key="1">
    <citation type="submission" date="2018-06" db="EMBL/GenBank/DDBJ databases">
        <authorList>
            <consortium name="Pathogen Informatics"/>
            <person name="Doyle S."/>
        </authorList>
    </citation>
    <scope>NUCLEOTIDE SEQUENCE [LARGE SCALE GENOMIC DNA]</scope>
    <source>
        <strain evidence="11">NCTC11421</strain>
    </source>
</reference>
<keyword evidence="6 9" id="KW-0862">Zinc</keyword>
<dbReference type="SUPFAM" id="SSF142695">
    <property type="entry name" value="RibA-like"/>
    <property type="match status" value="1"/>
</dbReference>
<sequence length="401" mass="43744">MKLPLDEVRAAYLTAQTVMDMGMASIDRSVLWCNDEGWKLADYLPCDDVREDALKRLFMALDSVFSRSTGVRSAAVYALMPSENAALRLVCLSQQGEGLENIWEQDGNITDVSLACRSAQSGWMNVASDVRRWLNLGELSGERNHASAAQISIPVCTESGGVLGVVHVEFECAECADTAAQAEWVALALALSEPLKQLLGITAAEGDEMSELLDHVASCRLPTEWGVFTMHGFEEANGQEHVALTVGNCSDGNPVLTRIHSECLTGDALFSRKCDCGPQLEAAMRAVQAEGRGIIVYLRQEGRGIGLINKIRAYHLQEQGMDTVEANLALGLPVDARDFRLAQSIYEYLGIRSVKLLTNNPEKIQTLKDAGINVVERIPCTSGKIWKTSVISKPKQTSWGI</sequence>
<comment type="similarity">
    <text evidence="9">Belongs to the GTP cyclohydrolase II family.</text>
</comment>
<feature type="binding site" evidence="9">
    <location>
        <position position="279"/>
    </location>
    <ligand>
        <name>GTP</name>
        <dbReference type="ChEBI" id="CHEBI:37565"/>
    </ligand>
</feature>
<evidence type="ECO:0000256" key="1">
    <source>
        <dbReference type="ARBA" id="ARBA00004853"/>
    </source>
</evidence>
<keyword evidence="5 9" id="KW-0378">Hydrolase</keyword>
<comment type="pathway">
    <text evidence="1 9">Cofactor biosynthesis; riboflavin biosynthesis; 5-amino-6-(D-ribitylamino)uracil from GTP: step 1/4.</text>
</comment>
<dbReference type="GO" id="GO:0005525">
    <property type="term" value="F:GTP binding"/>
    <property type="evidence" value="ECO:0007669"/>
    <property type="project" value="UniProtKB-KW"/>
</dbReference>
<dbReference type="GO" id="GO:0009231">
    <property type="term" value="P:riboflavin biosynthetic process"/>
    <property type="evidence" value="ECO:0007669"/>
    <property type="project" value="UniProtKB-UniRule"/>
</dbReference>
<feature type="binding site" evidence="9">
    <location>
        <position position="323"/>
    </location>
    <ligand>
        <name>GTP</name>
        <dbReference type="ChEBI" id="CHEBI:37565"/>
    </ligand>
</feature>
<feature type="domain" description="GTP cyclohydrolase II" evidence="10">
    <location>
        <begin position="216"/>
        <end position="379"/>
    </location>
</feature>